<reference evidence="1 2" key="1">
    <citation type="submission" date="2013-11" db="EMBL/GenBank/DDBJ databases">
        <title>The Genome Sequence of Phytophthora parasitica P1569.</title>
        <authorList>
            <consortium name="The Broad Institute Genomics Platform"/>
            <person name="Russ C."/>
            <person name="Tyler B."/>
            <person name="Panabieres F."/>
            <person name="Shan W."/>
            <person name="Tripathy S."/>
            <person name="Grunwald N."/>
            <person name="Machado M."/>
            <person name="Johnson C.S."/>
            <person name="Arredondo F."/>
            <person name="Hong C."/>
            <person name="Coffey M."/>
            <person name="Young S.K."/>
            <person name="Zeng Q."/>
            <person name="Gargeya S."/>
            <person name="Fitzgerald M."/>
            <person name="Abouelleil A."/>
            <person name="Alvarado L."/>
            <person name="Chapman S.B."/>
            <person name="Gainer-Dewar J."/>
            <person name="Goldberg J."/>
            <person name="Griggs A."/>
            <person name="Gujja S."/>
            <person name="Hansen M."/>
            <person name="Howarth C."/>
            <person name="Imamovic A."/>
            <person name="Ireland A."/>
            <person name="Larimer J."/>
            <person name="McCowan C."/>
            <person name="Murphy C."/>
            <person name="Pearson M."/>
            <person name="Poon T.W."/>
            <person name="Priest M."/>
            <person name="Roberts A."/>
            <person name="Saif S."/>
            <person name="Shea T."/>
            <person name="Sykes S."/>
            <person name="Wortman J."/>
            <person name="Nusbaum C."/>
            <person name="Birren B."/>
        </authorList>
    </citation>
    <scope>NUCLEOTIDE SEQUENCE [LARGE SCALE GENOMIC DNA]</scope>
    <source>
        <strain evidence="1 2">P1569</strain>
    </source>
</reference>
<protein>
    <submittedName>
        <fullName evidence="1">Uncharacterized protein</fullName>
    </submittedName>
</protein>
<dbReference type="HOGENOM" id="CLU_3145785_0_0_1"/>
<name>V9EVD4_PHYNI</name>
<accession>V9EVD4</accession>
<evidence type="ECO:0000313" key="2">
    <source>
        <dbReference type="Proteomes" id="UP000018721"/>
    </source>
</evidence>
<dbReference type="Proteomes" id="UP000018721">
    <property type="component" value="Unassembled WGS sequence"/>
</dbReference>
<sequence length="49" mass="5434">MPSEEDVAYDENLLLIVATKAKIADSSIPARRVQLFLVKITDGKMKALM</sequence>
<evidence type="ECO:0000313" key="1">
    <source>
        <dbReference type="EMBL" id="ETI43229.1"/>
    </source>
</evidence>
<comment type="caution">
    <text evidence="1">The sequence shown here is derived from an EMBL/GenBank/DDBJ whole genome shotgun (WGS) entry which is preliminary data.</text>
</comment>
<dbReference type="AlphaFoldDB" id="V9EVD4"/>
<keyword evidence="2" id="KW-1185">Reference proteome</keyword>
<dbReference type="EMBL" id="ANIZ01002012">
    <property type="protein sequence ID" value="ETI43229.1"/>
    <property type="molecule type" value="Genomic_DNA"/>
</dbReference>
<proteinExistence type="predicted"/>
<organism evidence="1 2">
    <name type="scientific">Phytophthora nicotianae P1569</name>
    <dbReference type="NCBI Taxonomy" id="1317065"/>
    <lineage>
        <taxon>Eukaryota</taxon>
        <taxon>Sar</taxon>
        <taxon>Stramenopiles</taxon>
        <taxon>Oomycota</taxon>
        <taxon>Peronosporomycetes</taxon>
        <taxon>Peronosporales</taxon>
        <taxon>Peronosporaceae</taxon>
        <taxon>Phytophthora</taxon>
    </lineage>
</organism>
<gene>
    <name evidence="1" type="ORF">F443_11783</name>
</gene>